<feature type="non-terminal residue" evidence="1">
    <location>
        <position position="1"/>
    </location>
</feature>
<proteinExistence type="predicted"/>
<comment type="caution">
    <text evidence="1">The sequence shown here is derived from an EMBL/GenBank/DDBJ whole genome shotgun (WGS) entry which is preliminary data.</text>
</comment>
<reference evidence="1" key="1">
    <citation type="journal article" date="2019" name="Sci. Rep.">
        <title>Draft genome of Tanacetum cinerariifolium, the natural source of mosquito coil.</title>
        <authorList>
            <person name="Yamashiro T."/>
            <person name="Shiraishi A."/>
            <person name="Satake H."/>
            <person name="Nakayama K."/>
        </authorList>
    </citation>
    <scope>NUCLEOTIDE SEQUENCE</scope>
</reference>
<dbReference type="AlphaFoldDB" id="A0A699WH47"/>
<organism evidence="1">
    <name type="scientific">Tanacetum cinerariifolium</name>
    <name type="common">Dalmatian daisy</name>
    <name type="synonym">Chrysanthemum cinerariifolium</name>
    <dbReference type="NCBI Taxonomy" id="118510"/>
    <lineage>
        <taxon>Eukaryota</taxon>
        <taxon>Viridiplantae</taxon>
        <taxon>Streptophyta</taxon>
        <taxon>Embryophyta</taxon>
        <taxon>Tracheophyta</taxon>
        <taxon>Spermatophyta</taxon>
        <taxon>Magnoliopsida</taxon>
        <taxon>eudicotyledons</taxon>
        <taxon>Gunneridae</taxon>
        <taxon>Pentapetalae</taxon>
        <taxon>asterids</taxon>
        <taxon>campanulids</taxon>
        <taxon>Asterales</taxon>
        <taxon>Asteraceae</taxon>
        <taxon>Asteroideae</taxon>
        <taxon>Anthemideae</taxon>
        <taxon>Anthemidinae</taxon>
        <taxon>Tanacetum</taxon>
    </lineage>
</organism>
<dbReference type="EMBL" id="BKCJ011689695">
    <property type="protein sequence ID" value="GFD47025.1"/>
    <property type="molecule type" value="Genomic_DNA"/>
</dbReference>
<name>A0A699WH47_TANCI</name>
<accession>A0A699WH47</accession>
<sequence>AGAAPYQLRRAVGPSVPAVGAPAGHLGPLGGPGAASHWPRPSACPIPARPAGCLRAGWPRRHRRQATFPASP</sequence>
<evidence type="ECO:0000313" key="1">
    <source>
        <dbReference type="EMBL" id="GFD47025.1"/>
    </source>
</evidence>
<gene>
    <name evidence="1" type="ORF">Tci_918994</name>
</gene>
<protein>
    <submittedName>
        <fullName evidence="1">Uncharacterized protein</fullName>
    </submittedName>
</protein>